<evidence type="ECO:0000313" key="1">
    <source>
        <dbReference type="EMBL" id="KAJ8897753.1"/>
    </source>
</evidence>
<dbReference type="EMBL" id="JARBHB010000001">
    <property type="protein sequence ID" value="KAJ8897753.1"/>
    <property type="molecule type" value="Genomic_DNA"/>
</dbReference>
<dbReference type="PANTHER" id="PTHR45913:SF19">
    <property type="entry name" value="LOW QUALITY PROTEIN: ZINC FINGER BED DOMAIN-CONTAINING PROTEIN 5-LIKE"/>
    <property type="match status" value="1"/>
</dbReference>
<dbReference type="Proteomes" id="UP001159363">
    <property type="component" value="Chromosome 1"/>
</dbReference>
<dbReference type="PANTHER" id="PTHR45913">
    <property type="entry name" value="EPM2A-INTERACTING PROTEIN 1"/>
    <property type="match status" value="1"/>
</dbReference>
<evidence type="ECO:0000313" key="2">
    <source>
        <dbReference type="Proteomes" id="UP001159363"/>
    </source>
</evidence>
<sequence>MAQDVEKKLSKIKRDKRFAIKIDLSTDISNDAQLIVYVSYFDASKGIITDDILGCKQLAQHTSGDVIFETLDNFFKASVRFTVEMVSQYSMDGVAAMTAYESGLVACIGTVNLDINWQHCIIHKQSLAAKNMTGQFNKVPSIKFLSFNNMCEEIGSTHTKLLLHTDVQWVLRGWVLALLFVEGISKDKTPDWITNPFDIITATSSKLPIKMKEDLLTMSANSISKATFKQLSLCDLWTAARQELKENKRHCYFVASSISIYLCEQFFSALTSIKSNLRNCMNPEPGLILALTHSSLD</sequence>
<comment type="caution">
    <text evidence="1">The sequence shown here is derived from an EMBL/GenBank/DDBJ whole genome shotgun (WGS) entry which is preliminary data.</text>
</comment>
<reference evidence="1 2" key="1">
    <citation type="submission" date="2023-02" db="EMBL/GenBank/DDBJ databases">
        <title>LHISI_Scaffold_Assembly.</title>
        <authorList>
            <person name="Stuart O.P."/>
            <person name="Cleave R."/>
            <person name="Magrath M.J.L."/>
            <person name="Mikheyev A.S."/>
        </authorList>
    </citation>
    <scope>NUCLEOTIDE SEQUENCE [LARGE SCALE GENOMIC DNA]</scope>
    <source>
        <strain evidence="1">Daus_M_001</strain>
        <tissue evidence="1">Leg muscle</tissue>
    </source>
</reference>
<proteinExistence type="predicted"/>
<organism evidence="1 2">
    <name type="scientific">Dryococelus australis</name>
    <dbReference type="NCBI Taxonomy" id="614101"/>
    <lineage>
        <taxon>Eukaryota</taxon>
        <taxon>Metazoa</taxon>
        <taxon>Ecdysozoa</taxon>
        <taxon>Arthropoda</taxon>
        <taxon>Hexapoda</taxon>
        <taxon>Insecta</taxon>
        <taxon>Pterygota</taxon>
        <taxon>Neoptera</taxon>
        <taxon>Polyneoptera</taxon>
        <taxon>Phasmatodea</taxon>
        <taxon>Verophasmatodea</taxon>
        <taxon>Anareolatae</taxon>
        <taxon>Phasmatidae</taxon>
        <taxon>Eurycanthinae</taxon>
        <taxon>Dryococelus</taxon>
    </lineage>
</organism>
<accession>A0ABQ9IM18</accession>
<protein>
    <submittedName>
        <fullName evidence="1">Uncharacterized protein</fullName>
    </submittedName>
</protein>
<name>A0ABQ9IM18_9NEOP</name>
<gene>
    <name evidence="1" type="ORF">PR048_003103</name>
</gene>
<keyword evidence="2" id="KW-1185">Reference proteome</keyword>